<dbReference type="SUPFAM" id="SSF50494">
    <property type="entry name" value="Trypsin-like serine proteases"/>
    <property type="match status" value="1"/>
</dbReference>
<sequence length="539" mass="58782">MNRIRWYGPTLVLLMALVAVMVSGPMVARQIVWAQHDANISLIRQDLHDNMGLAQLSEAFRKVAEVVEPSVVSIEVLQRGGRGGREGQGRGFRPPPGLEDFFEQLPERYRPRRDGNGEGEGGGENFDRYAPAIPRGQGSGWVYDRDGHIVTNNHVVDGADEIRVRFQDGREYTAEIVGTDPNTDVAVLKINATDLHPLPVAQHEVQQGEIVFAFGSPFRFDFSMSQGIVSAKARQLRILGPGGYENFIQTDAAINPGNSGGPLTNIYGEAVGMNTAIASQGANPMQAGFMGLGFAIPVEMVQEVADQLIDTGEVARGYLGIYIEDLDERMAETFDYDGEGVLVLDPIDGGPADLAGIRAGDIVTHVNGNRVRSADELRNTVARIQPGSSGELTIFRDGQSIDLEVEVARLPTQASAPQPRRNRQGAPERENASVEMLRKLGITEVQTFTARLAEQAGTGHTEGVLVANVRRNSIAGAAGVMRGMLIVQVMDQQVATADELLDVMSEFEPGDAVRLRVARWNPNDDRWQRNFVLLELPRD</sequence>
<dbReference type="InterPro" id="IPR051201">
    <property type="entry name" value="Chloro_Bact_Ser_Proteases"/>
</dbReference>
<dbReference type="InterPro" id="IPR001940">
    <property type="entry name" value="Peptidase_S1C"/>
</dbReference>
<protein>
    <submittedName>
        <fullName evidence="6">Trypsin-like peptidase domain-containing protein</fullName>
    </submittedName>
</protein>
<feature type="region of interest" description="Disordered" evidence="4">
    <location>
        <begin position="108"/>
        <end position="130"/>
    </location>
</feature>
<reference evidence="6 7" key="1">
    <citation type="submission" date="2024-08" db="EMBL/GenBank/DDBJ databases">
        <title>Whole-genome sequencing of halo(alkali)philic microorganisms from hypersaline lakes.</title>
        <authorList>
            <person name="Sorokin D.Y."/>
            <person name="Merkel A.Y."/>
            <person name="Messina E."/>
            <person name="Yakimov M."/>
        </authorList>
    </citation>
    <scope>NUCLEOTIDE SEQUENCE [LARGE SCALE GENOMIC DNA]</scope>
    <source>
        <strain evidence="6 7">AB-hyl4</strain>
    </source>
</reference>
<proteinExistence type="inferred from homology"/>
<keyword evidence="2" id="KW-0645">Protease</keyword>
<dbReference type="InterPro" id="IPR036034">
    <property type="entry name" value="PDZ_sf"/>
</dbReference>
<keyword evidence="7" id="KW-1185">Reference proteome</keyword>
<name>A0ABV4U7Y8_9BACT</name>
<dbReference type="Pfam" id="PF13180">
    <property type="entry name" value="PDZ_2"/>
    <property type="match status" value="1"/>
</dbReference>
<dbReference type="InterPro" id="IPR043504">
    <property type="entry name" value="Peptidase_S1_PA_chymotrypsin"/>
</dbReference>
<dbReference type="PANTHER" id="PTHR43343">
    <property type="entry name" value="PEPTIDASE S12"/>
    <property type="match status" value="1"/>
</dbReference>
<evidence type="ECO:0000256" key="3">
    <source>
        <dbReference type="ARBA" id="ARBA00022801"/>
    </source>
</evidence>
<dbReference type="InterPro" id="IPR009003">
    <property type="entry name" value="Peptidase_S1_PA"/>
</dbReference>
<comment type="caution">
    <text evidence="6">The sequence shown here is derived from an EMBL/GenBank/DDBJ whole genome shotgun (WGS) entry which is preliminary data.</text>
</comment>
<comment type="similarity">
    <text evidence="1">Belongs to the peptidase S1C family.</text>
</comment>
<evidence type="ECO:0000259" key="5">
    <source>
        <dbReference type="PROSITE" id="PS50106"/>
    </source>
</evidence>
<dbReference type="PRINTS" id="PR00834">
    <property type="entry name" value="PROTEASES2C"/>
</dbReference>
<evidence type="ECO:0000256" key="4">
    <source>
        <dbReference type="SAM" id="MobiDB-lite"/>
    </source>
</evidence>
<dbReference type="EMBL" id="JBGUBD010000005">
    <property type="protein sequence ID" value="MFA9478388.1"/>
    <property type="molecule type" value="Genomic_DNA"/>
</dbReference>
<accession>A0ABV4U7Y8</accession>
<dbReference type="Proteomes" id="UP001575105">
    <property type="component" value="Unassembled WGS sequence"/>
</dbReference>
<organism evidence="6 7">
    <name type="scientific">Natronomicrosphaera hydrolytica</name>
    <dbReference type="NCBI Taxonomy" id="3242702"/>
    <lineage>
        <taxon>Bacteria</taxon>
        <taxon>Pseudomonadati</taxon>
        <taxon>Planctomycetota</taxon>
        <taxon>Phycisphaerae</taxon>
        <taxon>Phycisphaerales</taxon>
        <taxon>Phycisphaeraceae</taxon>
        <taxon>Natronomicrosphaera</taxon>
    </lineage>
</organism>
<dbReference type="PROSITE" id="PS50106">
    <property type="entry name" value="PDZ"/>
    <property type="match status" value="1"/>
</dbReference>
<dbReference type="SUPFAM" id="SSF50156">
    <property type="entry name" value="PDZ domain-like"/>
    <property type="match status" value="2"/>
</dbReference>
<feature type="domain" description="PDZ" evidence="5">
    <location>
        <begin position="308"/>
        <end position="373"/>
    </location>
</feature>
<dbReference type="InterPro" id="IPR001478">
    <property type="entry name" value="PDZ"/>
</dbReference>
<dbReference type="Pfam" id="PF13365">
    <property type="entry name" value="Trypsin_2"/>
    <property type="match status" value="1"/>
</dbReference>
<feature type="region of interest" description="Disordered" evidence="4">
    <location>
        <begin position="410"/>
        <end position="432"/>
    </location>
</feature>
<evidence type="ECO:0000256" key="2">
    <source>
        <dbReference type="ARBA" id="ARBA00022670"/>
    </source>
</evidence>
<dbReference type="Gene3D" id="2.30.42.10">
    <property type="match status" value="2"/>
</dbReference>
<keyword evidence="3" id="KW-0378">Hydrolase</keyword>
<dbReference type="SMART" id="SM00228">
    <property type="entry name" value="PDZ"/>
    <property type="match status" value="2"/>
</dbReference>
<dbReference type="Gene3D" id="2.40.10.10">
    <property type="entry name" value="Trypsin-like serine proteases"/>
    <property type="match status" value="2"/>
</dbReference>
<gene>
    <name evidence="6" type="ORF">ACERK3_08775</name>
</gene>
<evidence type="ECO:0000313" key="7">
    <source>
        <dbReference type="Proteomes" id="UP001575105"/>
    </source>
</evidence>
<evidence type="ECO:0000313" key="6">
    <source>
        <dbReference type="EMBL" id="MFA9478388.1"/>
    </source>
</evidence>
<evidence type="ECO:0000256" key="1">
    <source>
        <dbReference type="ARBA" id="ARBA00010541"/>
    </source>
</evidence>
<dbReference type="PANTHER" id="PTHR43343:SF3">
    <property type="entry name" value="PROTEASE DO-LIKE 8, CHLOROPLASTIC"/>
    <property type="match status" value="1"/>
</dbReference>
<dbReference type="RefSeq" id="WP_425345316.1">
    <property type="nucleotide sequence ID" value="NZ_JBGUBD010000005.1"/>
</dbReference>